<organism evidence="2 3">
    <name type="scientific">Diceros bicornis minor</name>
    <name type="common">South-central black rhinoceros</name>
    <dbReference type="NCBI Taxonomy" id="77932"/>
    <lineage>
        <taxon>Eukaryota</taxon>
        <taxon>Metazoa</taxon>
        <taxon>Chordata</taxon>
        <taxon>Craniata</taxon>
        <taxon>Vertebrata</taxon>
        <taxon>Euteleostomi</taxon>
        <taxon>Mammalia</taxon>
        <taxon>Eutheria</taxon>
        <taxon>Laurasiatheria</taxon>
        <taxon>Perissodactyla</taxon>
        <taxon>Rhinocerotidae</taxon>
        <taxon>Diceros</taxon>
    </lineage>
</organism>
<dbReference type="EMBL" id="JACDTQ010001582">
    <property type="protein sequence ID" value="KAF5921908.1"/>
    <property type="molecule type" value="Genomic_DNA"/>
</dbReference>
<dbReference type="InterPro" id="IPR012674">
    <property type="entry name" value="Calycin"/>
</dbReference>
<accession>A0A7J7F200</accession>
<keyword evidence="3" id="KW-1185">Reference proteome</keyword>
<evidence type="ECO:0000256" key="1">
    <source>
        <dbReference type="ARBA" id="ARBA00008390"/>
    </source>
</evidence>
<dbReference type="AlphaFoldDB" id="A0A7J7F200"/>
<dbReference type="Proteomes" id="UP000551758">
    <property type="component" value="Unassembled WGS sequence"/>
</dbReference>
<reference evidence="2 3" key="1">
    <citation type="journal article" date="2020" name="Mol. Biol. Evol.">
        <title>Interspecific Gene Flow and the Evolution of Specialization in Black and White Rhinoceros.</title>
        <authorList>
            <person name="Moodley Y."/>
            <person name="Westbury M.V."/>
            <person name="Russo I.M."/>
            <person name="Gopalakrishnan S."/>
            <person name="Rakotoarivelo A."/>
            <person name="Olsen R.A."/>
            <person name="Prost S."/>
            <person name="Tunstall T."/>
            <person name="Ryder O.A."/>
            <person name="Dalen L."/>
            <person name="Bruford M.W."/>
        </authorList>
    </citation>
    <scope>NUCLEOTIDE SEQUENCE [LARGE SCALE GENOMIC DNA]</scope>
    <source>
        <strain evidence="2">SBR-YM</strain>
        <tissue evidence="2">Skin</tissue>
    </source>
</reference>
<dbReference type="Gene3D" id="2.40.128.20">
    <property type="match status" value="1"/>
</dbReference>
<evidence type="ECO:0008006" key="4">
    <source>
        <dbReference type="Google" id="ProtNLM"/>
    </source>
</evidence>
<comment type="caution">
    <text evidence="2">The sequence shown here is derived from an EMBL/GenBank/DDBJ whole genome shotgun (WGS) entry which is preliminary data.</text>
</comment>
<evidence type="ECO:0000313" key="2">
    <source>
        <dbReference type="EMBL" id="KAF5921908.1"/>
    </source>
</evidence>
<protein>
    <recommendedName>
        <fullName evidence="4">Lipocalin/cytosolic fatty-acid binding domain-containing protein</fullName>
    </recommendedName>
</protein>
<dbReference type="PANTHER" id="PTHR11955">
    <property type="entry name" value="FATTY ACID BINDING PROTEIN"/>
    <property type="match status" value="1"/>
</dbReference>
<dbReference type="SUPFAM" id="SSF50814">
    <property type="entry name" value="Lipocalins"/>
    <property type="match status" value="1"/>
</dbReference>
<sequence length="125" mass="14210">IDFTTGKIAVCLTLTKIIDQDGDNFKTKTNSTFCNNLDFTVEVEFDKHTKGLVNRTVKEHAFDLPRNLSLQALVTWEGDVLMCVQKGEKENYGWRQWVEGDRLYLVSPWVCPAAFHGAYTNSGFT</sequence>
<gene>
    <name evidence="2" type="ORF">HPG69_013082</name>
</gene>
<proteinExistence type="inferred from homology"/>
<feature type="non-terminal residue" evidence="2">
    <location>
        <position position="125"/>
    </location>
</feature>
<dbReference type="GO" id="GO:0008289">
    <property type="term" value="F:lipid binding"/>
    <property type="evidence" value="ECO:0007669"/>
    <property type="project" value="InterPro"/>
</dbReference>
<comment type="similarity">
    <text evidence="1">Belongs to the calycin superfamily. Fatty-acid binding protein (FABP) family.</text>
</comment>
<evidence type="ECO:0000313" key="3">
    <source>
        <dbReference type="Proteomes" id="UP000551758"/>
    </source>
</evidence>
<dbReference type="InterPro" id="IPR031259">
    <property type="entry name" value="ILBP"/>
</dbReference>
<name>A0A7J7F200_DICBM</name>